<name>A0ABU1Z5B6_9BURK</name>
<reference evidence="1 2" key="1">
    <citation type="submission" date="2023-07" db="EMBL/GenBank/DDBJ databases">
        <title>Sorghum-associated microbial communities from plants grown in Nebraska, USA.</title>
        <authorList>
            <person name="Schachtman D."/>
        </authorList>
    </citation>
    <scope>NUCLEOTIDE SEQUENCE [LARGE SCALE GENOMIC DNA]</scope>
    <source>
        <strain evidence="1 2">BE310</strain>
    </source>
</reference>
<evidence type="ECO:0000313" key="2">
    <source>
        <dbReference type="Proteomes" id="UP001180536"/>
    </source>
</evidence>
<dbReference type="RefSeq" id="WP_310340789.1">
    <property type="nucleotide sequence ID" value="NZ_JAVDXQ010000001.1"/>
</dbReference>
<organism evidence="1 2">
    <name type="scientific">Pelomonas aquatica</name>
    <dbReference type="NCBI Taxonomy" id="431058"/>
    <lineage>
        <taxon>Bacteria</taxon>
        <taxon>Pseudomonadati</taxon>
        <taxon>Pseudomonadota</taxon>
        <taxon>Betaproteobacteria</taxon>
        <taxon>Burkholderiales</taxon>
        <taxon>Sphaerotilaceae</taxon>
        <taxon>Roseateles</taxon>
    </lineage>
</organism>
<dbReference type="Proteomes" id="UP001180536">
    <property type="component" value="Unassembled WGS sequence"/>
</dbReference>
<proteinExistence type="predicted"/>
<protein>
    <submittedName>
        <fullName evidence="1">Uncharacterized protein</fullName>
    </submittedName>
</protein>
<accession>A0ABU1Z5B6</accession>
<gene>
    <name evidence="1" type="ORF">J2X16_000272</name>
</gene>
<evidence type="ECO:0000313" key="1">
    <source>
        <dbReference type="EMBL" id="MDR7294951.1"/>
    </source>
</evidence>
<dbReference type="EMBL" id="JAVDXQ010000001">
    <property type="protein sequence ID" value="MDR7294951.1"/>
    <property type="molecule type" value="Genomic_DNA"/>
</dbReference>
<sequence length="154" mass="16152">MATLSTPTISLGATSSGKRDVTVAGTMNFDASDVGRTYRLEIKLYGEDLSGDSLPSGDSGADDLISTYMWPVGGLLIRPYKAVTVLAAGTVNFSEKRAIDTSKLDEDAGTVVVGWADINTPIIMPRSDEVYAQVTLSAAPVTKRSTTVQAGFGV</sequence>
<comment type="caution">
    <text evidence="1">The sequence shown here is derived from an EMBL/GenBank/DDBJ whole genome shotgun (WGS) entry which is preliminary data.</text>
</comment>
<keyword evidence="2" id="KW-1185">Reference proteome</keyword>